<keyword evidence="5" id="KW-1185">Reference proteome</keyword>
<dbReference type="SUPFAM" id="SSF48350">
    <property type="entry name" value="GTPase activation domain, GAP"/>
    <property type="match status" value="1"/>
</dbReference>
<dbReference type="OMA" id="VANQKEC"/>
<dbReference type="KEGG" id="hro:HELRODRAFT_151554"/>
<dbReference type="GO" id="GO:0005096">
    <property type="term" value="F:GTPase activator activity"/>
    <property type="evidence" value="ECO:0007669"/>
    <property type="project" value="UniProtKB-KW"/>
</dbReference>
<dbReference type="GO" id="GO:0007165">
    <property type="term" value="P:signal transduction"/>
    <property type="evidence" value="ECO:0007669"/>
    <property type="project" value="InterPro"/>
</dbReference>
<dbReference type="OrthoDB" id="2218807at2759"/>
<dbReference type="CTD" id="20197111"/>
<dbReference type="Pfam" id="PF00620">
    <property type="entry name" value="RhoGAP"/>
    <property type="match status" value="1"/>
</dbReference>
<organism evidence="4 5">
    <name type="scientific">Helobdella robusta</name>
    <name type="common">Californian leech</name>
    <dbReference type="NCBI Taxonomy" id="6412"/>
    <lineage>
        <taxon>Eukaryota</taxon>
        <taxon>Metazoa</taxon>
        <taxon>Spiralia</taxon>
        <taxon>Lophotrochozoa</taxon>
        <taxon>Annelida</taxon>
        <taxon>Clitellata</taxon>
        <taxon>Hirudinea</taxon>
        <taxon>Rhynchobdellida</taxon>
        <taxon>Glossiphoniidae</taxon>
        <taxon>Helobdella</taxon>
    </lineage>
</organism>
<dbReference type="Gene3D" id="1.10.555.10">
    <property type="entry name" value="Rho GTPase activation protein"/>
    <property type="match status" value="1"/>
</dbReference>
<evidence type="ECO:0000313" key="4">
    <source>
        <dbReference type="EnsemblMetazoa" id="HelroP151554"/>
    </source>
</evidence>
<feature type="domain" description="Rho-GAP" evidence="2">
    <location>
        <begin position="1"/>
        <end position="143"/>
    </location>
</feature>
<dbReference type="Proteomes" id="UP000015101">
    <property type="component" value="Unassembled WGS sequence"/>
</dbReference>
<name>T1EKL1_HELRO</name>
<dbReference type="InterPro" id="IPR050729">
    <property type="entry name" value="Rho-GAP"/>
</dbReference>
<evidence type="ECO:0000259" key="2">
    <source>
        <dbReference type="PROSITE" id="PS50238"/>
    </source>
</evidence>
<dbReference type="PROSITE" id="PS50238">
    <property type="entry name" value="RHOGAP"/>
    <property type="match status" value="1"/>
</dbReference>
<dbReference type="EMBL" id="AMQM01002142">
    <property type="status" value="NOT_ANNOTATED_CDS"/>
    <property type="molecule type" value="Genomic_DNA"/>
</dbReference>
<gene>
    <name evidence="4" type="primary">20197111</name>
    <name evidence="3" type="ORF">HELRODRAFT_151554</name>
</gene>
<proteinExistence type="predicted"/>
<dbReference type="InterPro" id="IPR000198">
    <property type="entry name" value="RhoGAP_dom"/>
</dbReference>
<dbReference type="RefSeq" id="XP_009030447.1">
    <property type="nucleotide sequence ID" value="XM_009032199.1"/>
</dbReference>
<dbReference type="PANTHER" id="PTHR23176:SF129">
    <property type="entry name" value="RHO GTPASE ACTIVATING PROTEIN AT 16F, ISOFORM E-RELATED"/>
    <property type="match status" value="1"/>
</dbReference>
<dbReference type="HOGENOM" id="CLU_015883_7_0_1"/>
<accession>T1EKL1</accession>
<evidence type="ECO:0000313" key="5">
    <source>
        <dbReference type="Proteomes" id="UP000015101"/>
    </source>
</evidence>
<evidence type="ECO:0000256" key="1">
    <source>
        <dbReference type="ARBA" id="ARBA00022468"/>
    </source>
</evidence>
<reference evidence="5" key="1">
    <citation type="submission" date="2012-12" db="EMBL/GenBank/DDBJ databases">
        <authorList>
            <person name="Hellsten U."/>
            <person name="Grimwood J."/>
            <person name="Chapman J.A."/>
            <person name="Shapiro H."/>
            <person name="Aerts A."/>
            <person name="Otillar R.P."/>
            <person name="Terry A.Y."/>
            <person name="Boore J.L."/>
            <person name="Simakov O."/>
            <person name="Marletaz F."/>
            <person name="Cho S.-J."/>
            <person name="Edsinger-Gonzales E."/>
            <person name="Havlak P."/>
            <person name="Kuo D.-H."/>
            <person name="Larsson T."/>
            <person name="Lv J."/>
            <person name="Arendt D."/>
            <person name="Savage R."/>
            <person name="Osoegawa K."/>
            <person name="de Jong P."/>
            <person name="Lindberg D.R."/>
            <person name="Seaver E.C."/>
            <person name="Weisblat D.A."/>
            <person name="Putnam N.H."/>
            <person name="Grigoriev I.V."/>
            <person name="Rokhsar D.S."/>
        </authorList>
    </citation>
    <scope>NUCLEOTIDE SEQUENCE</scope>
</reference>
<protein>
    <recommendedName>
        <fullName evidence="2">Rho-GAP domain-containing protein</fullName>
    </recommendedName>
</protein>
<dbReference type="GeneID" id="20197111"/>
<dbReference type="eggNOG" id="KOG4269">
    <property type="taxonomic scope" value="Eukaryota"/>
</dbReference>
<keyword evidence="1" id="KW-0343">GTPase activation</keyword>
<dbReference type="InParanoid" id="T1EKL1"/>
<dbReference type="AlphaFoldDB" id="T1EKL1"/>
<dbReference type="EMBL" id="KB097700">
    <property type="protein sequence ID" value="ESN91619.1"/>
    <property type="molecule type" value="Genomic_DNA"/>
</dbReference>
<dbReference type="STRING" id="6412.T1EKL1"/>
<evidence type="ECO:0000313" key="3">
    <source>
        <dbReference type="EMBL" id="ESN91619.1"/>
    </source>
</evidence>
<dbReference type="EnsemblMetazoa" id="HelroT151554">
    <property type="protein sequence ID" value="HelroP151554"/>
    <property type="gene ID" value="HelroG151554"/>
</dbReference>
<reference evidence="4" key="3">
    <citation type="submission" date="2015-06" db="UniProtKB">
        <authorList>
            <consortium name="EnsemblMetazoa"/>
        </authorList>
    </citation>
    <scope>IDENTIFICATION</scope>
</reference>
<dbReference type="PANTHER" id="PTHR23176">
    <property type="entry name" value="RHO/RAC/CDC GTPASE-ACTIVATING PROTEIN"/>
    <property type="match status" value="1"/>
</dbReference>
<dbReference type="InterPro" id="IPR008936">
    <property type="entry name" value="Rho_GTPase_activation_prot"/>
</dbReference>
<reference evidence="3 5" key="2">
    <citation type="journal article" date="2013" name="Nature">
        <title>Insights into bilaterian evolution from three spiralian genomes.</title>
        <authorList>
            <person name="Simakov O."/>
            <person name="Marletaz F."/>
            <person name="Cho S.J."/>
            <person name="Edsinger-Gonzales E."/>
            <person name="Havlak P."/>
            <person name="Hellsten U."/>
            <person name="Kuo D.H."/>
            <person name="Larsson T."/>
            <person name="Lv J."/>
            <person name="Arendt D."/>
            <person name="Savage R."/>
            <person name="Osoegawa K."/>
            <person name="de Jong P."/>
            <person name="Grimwood J."/>
            <person name="Chapman J.A."/>
            <person name="Shapiro H."/>
            <person name="Aerts A."/>
            <person name="Otillar R.P."/>
            <person name="Terry A.Y."/>
            <person name="Boore J.L."/>
            <person name="Grigoriev I.V."/>
            <person name="Lindberg D.R."/>
            <person name="Seaver E.C."/>
            <person name="Weisblat D.A."/>
            <person name="Putnam N.H."/>
            <person name="Rokhsar D.S."/>
        </authorList>
    </citation>
    <scope>NUCLEOTIDE SEQUENCE</scope>
</reference>
<dbReference type="SMART" id="SM00324">
    <property type="entry name" value="RhoGAP"/>
    <property type="match status" value="1"/>
</dbReference>
<dbReference type="CDD" id="cd00159">
    <property type="entry name" value="RhoGAP"/>
    <property type="match status" value="1"/>
</dbReference>
<sequence length="143" mass="16268">PILISSCIEELEKRGICYLGLYRVSGVYAAINKLKIMFDEVGQLATSSVHIITGVIKLFFRELPDSLIPISRYHTFINSRSYMEPDEQSEHLIREVGRLPICNLKTLTFLLNHLNRVANQKECNSMTLGNLATIFGPNLFRQP</sequence>